<dbReference type="InParanoid" id="A0A5J5EI37"/>
<proteinExistence type="predicted"/>
<dbReference type="Proteomes" id="UP000326924">
    <property type="component" value="Unassembled WGS sequence"/>
</dbReference>
<dbReference type="EMBL" id="VXIS01000270">
    <property type="protein sequence ID" value="KAA8895382.1"/>
    <property type="molecule type" value="Genomic_DNA"/>
</dbReference>
<dbReference type="PANTHER" id="PTHR11106:SF27">
    <property type="entry name" value="MACRO DOMAIN-CONTAINING PROTEIN"/>
    <property type="match status" value="1"/>
</dbReference>
<keyword evidence="4" id="KW-1185">Reference proteome</keyword>
<evidence type="ECO:0000313" key="4">
    <source>
        <dbReference type="Proteomes" id="UP000326924"/>
    </source>
</evidence>
<feature type="compositionally biased region" description="Basic and acidic residues" evidence="1">
    <location>
        <begin position="252"/>
        <end position="275"/>
    </location>
</feature>
<dbReference type="InterPro" id="IPR002589">
    <property type="entry name" value="Macro_dom"/>
</dbReference>
<name>A0A5J5EI37_9PEZI</name>
<protein>
    <recommendedName>
        <fullName evidence="2">Macro domain-containing protein</fullName>
    </recommendedName>
</protein>
<dbReference type="CDD" id="cd02908">
    <property type="entry name" value="Macro_OAADPr_deacetylase"/>
    <property type="match status" value="1"/>
</dbReference>
<organism evidence="3 4">
    <name type="scientific">Sphaerosporella brunnea</name>
    <dbReference type="NCBI Taxonomy" id="1250544"/>
    <lineage>
        <taxon>Eukaryota</taxon>
        <taxon>Fungi</taxon>
        <taxon>Dikarya</taxon>
        <taxon>Ascomycota</taxon>
        <taxon>Pezizomycotina</taxon>
        <taxon>Pezizomycetes</taxon>
        <taxon>Pezizales</taxon>
        <taxon>Pyronemataceae</taxon>
        <taxon>Sphaerosporella</taxon>
    </lineage>
</organism>
<feature type="domain" description="Macro" evidence="2">
    <location>
        <begin position="27"/>
        <end position="209"/>
    </location>
</feature>
<dbReference type="OrthoDB" id="6077599at2759"/>
<evidence type="ECO:0000256" key="1">
    <source>
        <dbReference type="SAM" id="MobiDB-lite"/>
    </source>
</evidence>
<reference evidence="3 4" key="1">
    <citation type="submission" date="2019-09" db="EMBL/GenBank/DDBJ databases">
        <title>Draft genome of the ectomycorrhizal ascomycete Sphaerosporella brunnea.</title>
        <authorList>
            <consortium name="DOE Joint Genome Institute"/>
            <person name="Benucci G.M."/>
            <person name="Marozzi G."/>
            <person name="Antonielli L."/>
            <person name="Sanchez S."/>
            <person name="Marco P."/>
            <person name="Wang X."/>
            <person name="Falini L.B."/>
            <person name="Barry K."/>
            <person name="Haridas S."/>
            <person name="Lipzen A."/>
            <person name="Labutti K."/>
            <person name="Grigoriev I.V."/>
            <person name="Murat C."/>
            <person name="Martin F."/>
            <person name="Albertini E."/>
            <person name="Donnini D."/>
            <person name="Bonito G."/>
        </authorList>
    </citation>
    <scope>NUCLEOTIDE SEQUENCE [LARGE SCALE GENOMIC DNA]</scope>
    <source>
        <strain evidence="3 4">Sb_GMNB300</strain>
    </source>
</reference>
<dbReference type="SUPFAM" id="SSF52949">
    <property type="entry name" value="Macro domain-like"/>
    <property type="match status" value="1"/>
</dbReference>
<feature type="region of interest" description="Disordered" evidence="1">
    <location>
        <begin position="206"/>
        <end position="358"/>
    </location>
</feature>
<evidence type="ECO:0000259" key="2">
    <source>
        <dbReference type="PROSITE" id="PS51154"/>
    </source>
</evidence>
<dbReference type="Gene3D" id="3.40.220.10">
    <property type="entry name" value="Leucine Aminopeptidase, subunit E, domain 1"/>
    <property type="match status" value="1"/>
</dbReference>
<evidence type="ECO:0000313" key="3">
    <source>
        <dbReference type="EMBL" id="KAA8895382.1"/>
    </source>
</evidence>
<feature type="compositionally biased region" description="Basic and acidic residues" evidence="1">
    <location>
        <begin position="283"/>
        <end position="297"/>
    </location>
</feature>
<sequence>MPLIPQAQIPTLATLYASKTLSKAGPSPLYATSKALNEKVGLIRTDITTLQLSNGAIVNAANRRLLGGGGVDGAIHRAAGYDLLEECRGLGGADTGESKITNAYRLPCKKVIHTVGPIYGVEPDAPALLASCYESSLKRAVEAGLDTIAFSAVSTGIYGYPSAEAARVALKTVREFLESEDGKKLDLVVFCNFEQKDENAYHQLAPVYFPPPDDEQPKIDVSMKDASQGTETESSEEAMEKQAEAEAVEATVSKDETSVPKDEAASHGEITEKQAEAAGAAVPKDEAEAHGEAKTETAEAIVPMDEIDVSGKAAEKQAEAEAAEATVPKDEAEEAEIQTKTADEGNDTAEGGVKLCKE</sequence>
<accession>A0A5J5EI37</accession>
<dbReference type="PANTHER" id="PTHR11106">
    <property type="entry name" value="GANGLIOSIDE INDUCED DIFFERENTIATION ASSOCIATED PROTEIN 2-RELATED"/>
    <property type="match status" value="1"/>
</dbReference>
<dbReference type="InterPro" id="IPR043472">
    <property type="entry name" value="Macro_dom-like"/>
</dbReference>
<comment type="caution">
    <text evidence="3">The sequence shown here is derived from an EMBL/GenBank/DDBJ whole genome shotgun (WGS) entry which is preliminary data.</text>
</comment>
<dbReference type="Pfam" id="PF01661">
    <property type="entry name" value="Macro"/>
    <property type="match status" value="1"/>
</dbReference>
<dbReference type="PROSITE" id="PS51154">
    <property type="entry name" value="MACRO"/>
    <property type="match status" value="1"/>
</dbReference>
<gene>
    <name evidence="3" type="ORF">FN846DRAFT_785194</name>
</gene>
<dbReference type="SMART" id="SM00506">
    <property type="entry name" value="A1pp"/>
    <property type="match status" value="1"/>
</dbReference>
<dbReference type="AlphaFoldDB" id="A0A5J5EI37"/>